<feature type="chain" id="PRO_5036880750" description="Lipoprotein" evidence="1">
    <location>
        <begin position="17"/>
        <end position="90"/>
    </location>
</feature>
<evidence type="ECO:0000313" key="2">
    <source>
        <dbReference type="EMBL" id="GGA89710.1"/>
    </source>
</evidence>
<dbReference type="EMBL" id="BMHH01000005">
    <property type="protein sequence ID" value="GGA89710.1"/>
    <property type="molecule type" value="Genomic_DNA"/>
</dbReference>
<accession>A0A916S8F2</accession>
<name>A0A916S8F2_9HYPH</name>
<evidence type="ECO:0008006" key="4">
    <source>
        <dbReference type="Google" id="ProtNLM"/>
    </source>
</evidence>
<evidence type="ECO:0000256" key="1">
    <source>
        <dbReference type="SAM" id="SignalP"/>
    </source>
</evidence>
<keyword evidence="3" id="KW-1185">Reference proteome</keyword>
<dbReference type="RefSeq" id="WP_188823385.1">
    <property type="nucleotide sequence ID" value="NZ_BMHH01000005.1"/>
</dbReference>
<dbReference type="Proteomes" id="UP000646478">
    <property type="component" value="Unassembled WGS sequence"/>
</dbReference>
<reference evidence="2" key="1">
    <citation type="journal article" date="2014" name="Int. J. Syst. Evol. Microbiol.">
        <title>Complete genome sequence of Corynebacterium casei LMG S-19264T (=DSM 44701T), isolated from a smear-ripened cheese.</title>
        <authorList>
            <consortium name="US DOE Joint Genome Institute (JGI-PGF)"/>
            <person name="Walter F."/>
            <person name="Albersmeier A."/>
            <person name="Kalinowski J."/>
            <person name="Ruckert C."/>
        </authorList>
    </citation>
    <scope>NUCLEOTIDE SEQUENCE</scope>
    <source>
        <strain evidence="2">CGMCC 1.15082</strain>
    </source>
</reference>
<gene>
    <name evidence="2" type="ORF">GCM10011491_16980</name>
</gene>
<comment type="caution">
    <text evidence="2">The sequence shown here is derived from an EMBL/GenBank/DDBJ whole genome shotgun (WGS) entry which is preliminary data.</text>
</comment>
<feature type="signal peptide" evidence="1">
    <location>
        <begin position="1"/>
        <end position="16"/>
    </location>
</feature>
<organism evidence="2 3">
    <name type="scientific">Brucella endophytica</name>
    <dbReference type="NCBI Taxonomy" id="1963359"/>
    <lineage>
        <taxon>Bacteria</taxon>
        <taxon>Pseudomonadati</taxon>
        <taxon>Pseudomonadota</taxon>
        <taxon>Alphaproteobacteria</taxon>
        <taxon>Hyphomicrobiales</taxon>
        <taxon>Brucellaceae</taxon>
        <taxon>Brucella/Ochrobactrum group</taxon>
        <taxon>Brucella</taxon>
    </lineage>
</organism>
<dbReference type="AlphaFoldDB" id="A0A916S8F2"/>
<reference evidence="2" key="2">
    <citation type="submission" date="2020-09" db="EMBL/GenBank/DDBJ databases">
        <authorList>
            <person name="Sun Q."/>
            <person name="Zhou Y."/>
        </authorList>
    </citation>
    <scope>NUCLEOTIDE SEQUENCE</scope>
    <source>
        <strain evidence="2">CGMCC 1.15082</strain>
    </source>
</reference>
<keyword evidence="1" id="KW-0732">Signal</keyword>
<sequence>MKKLAFCGILLTAALAGCTTMTPEERRAADIQTCRAYGFRPNTDALANCLLQLDLDRRADRRAAFDEPFYRPFGPPMVIYQPVPVRVRPR</sequence>
<proteinExistence type="predicted"/>
<protein>
    <recommendedName>
        <fullName evidence="4">Lipoprotein</fullName>
    </recommendedName>
</protein>
<dbReference type="PROSITE" id="PS51257">
    <property type="entry name" value="PROKAR_LIPOPROTEIN"/>
    <property type="match status" value="1"/>
</dbReference>
<evidence type="ECO:0000313" key="3">
    <source>
        <dbReference type="Proteomes" id="UP000646478"/>
    </source>
</evidence>